<keyword evidence="4 5" id="KW-0472">Membrane</keyword>
<dbReference type="EMBL" id="JBHUPD010000003">
    <property type="protein sequence ID" value="MFD2874104.1"/>
    <property type="molecule type" value="Genomic_DNA"/>
</dbReference>
<evidence type="ECO:0000256" key="4">
    <source>
        <dbReference type="ARBA" id="ARBA00023136"/>
    </source>
</evidence>
<dbReference type="Pfam" id="PF12698">
    <property type="entry name" value="ABC2_membrane_3"/>
    <property type="match status" value="1"/>
</dbReference>
<reference evidence="8" key="1">
    <citation type="journal article" date="2019" name="Int. J. Syst. Evol. Microbiol.">
        <title>The Global Catalogue of Microorganisms (GCM) 10K type strain sequencing project: providing services to taxonomists for standard genome sequencing and annotation.</title>
        <authorList>
            <consortium name="The Broad Institute Genomics Platform"/>
            <consortium name="The Broad Institute Genome Sequencing Center for Infectious Disease"/>
            <person name="Wu L."/>
            <person name="Ma J."/>
        </authorList>
    </citation>
    <scope>NUCLEOTIDE SEQUENCE [LARGE SCALE GENOMIC DNA]</scope>
    <source>
        <strain evidence="8">KCTC 22437</strain>
    </source>
</reference>
<evidence type="ECO:0000256" key="1">
    <source>
        <dbReference type="ARBA" id="ARBA00004141"/>
    </source>
</evidence>
<dbReference type="InterPro" id="IPR051784">
    <property type="entry name" value="Nod_factor_ABC_transporter"/>
</dbReference>
<feature type="transmembrane region" description="Helical" evidence="5">
    <location>
        <begin position="225"/>
        <end position="244"/>
    </location>
</feature>
<protein>
    <submittedName>
        <fullName evidence="7">ABC transporter permease</fullName>
    </submittedName>
</protein>
<organism evidence="7 8">
    <name type="scientific">Mucilaginibacter ximonensis</name>
    <dbReference type="NCBI Taxonomy" id="538021"/>
    <lineage>
        <taxon>Bacteria</taxon>
        <taxon>Pseudomonadati</taxon>
        <taxon>Bacteroidota</taxon>
        <taxon>Sphingobacteriia</taxon>
        <taxon>Sphingobacteriales</taxon>
        <taxon>Sphingobacteriaceae</taxon>
        <taxon>Mucilaginibacter</taxon>
    </lineage>
</organism>
<proteinExistence type="predicted"/>
<evidence type="ECO:0000313" key="7">
    <source>
        <dbReference type="EMBL" id="MFD2874104.1"/>
    </source>
</evidence>
<accession>A0ABW5YFT5</accession>
<feature type="transmembrane region" description="Helical" evidence="5">
    <location>
        <begin position="138"/>
        <end position="163"/>
    </location>
</feature>
<feature type="transmembrane region" description="Helical" evidence="5">
    <location>
        <begin position="57"/>
        <end position="79"/>
    </location>
</feature>
<evidence type="ECO:0000259" key="6">
    <source>
        <dbReference type="Pfam" id="PF12698"/>
    </source>
</evidence>
<keyword evidence="8" id="KW-1185">Reference proteome</keyword>
<comment type="subcellular location">
    <subcellularLocation>
        <location evidence="1">Membrane</location>
        <topology evidence="1">Multi-pass membrane protein</topology>
    </subcellularLocation>
</comment>
<keyword evidence="3 5" id="KW-1133">Transmembrane helix</keyword>
<dbReference type="Proteomes" id="UP001597557">
    <property type="component" value="Unassembled WGS sequence"/>
</dbReference>
<keyword evidence="2 5" id="KW-0812">Transmembrane</keyword>
<evidence type="ECO:0000256" key="5">
    <source>
        <dbReference type="SAM" id="Phobius"/>
    </source>
</evidence>
<sequence>MENNNVSIPKTSTVLATLFRADVATQVNNRRSVMITLVVPIMIMISWKSFAQKVGGPYVLSSAIGIGLISIGLMGYSLALARDRDKGVFQRLRVAPVPAWAIMFSRISIQLLMIMILNLAIFIVGAQVDKVTLSASGYVAAFFTAFIGGAVYLSLGQLIVGLIKSFETVNATVRLVYFLFIMIGMFGELGLLGEYVKNAIHWSPYGSVKIMLAGSMNPDKWDADATQALLLSLGYIVVFSAVGINKFKWSTK</sequence>
<feature type="transmembrane region" description="Helical" evidence="5">
    <location>
        <begin position="33"/>
        <end position="51"/>
    </location>
</feature>
<dbReference type="InterPro" id="IPR013525">
    <property type="entry name" value="ABC2_TM"/>
</dbReference>
<name>A0ABW5YFT5_9SPHI</name>
<dbReference type="PANTHER" id="PTHR43229:SF6">
    <property type="entry name" value="ABC-TYPE MULTIDRUG TRANSPORT SYSTEM, PERMEASE COMPONENT"/>
    <property type="match status" value="1"/>
</dbReference>
<comment type="caution">
    <text evidence="7">The sequence shown here is derived from an EMBL/GenBank/DDBJ whole genome shotgun (WGS) entry which is preliminary data.</text>
</comment>
<dbReference type="RefSeq" id="WP_377188118.1">
    <property type="nucleotide sequence ID" value="NZ_JBHUPD010000003.1"/>
</dbReference>
<gene>
    <name evidence="7" type="ORF">ACFS5N_16600</name>
</gene>
<feature type="transmembrane region" description="Helical" evidence="5">
    <location>
        <begin position="175"/>
        <end position="196"/>
    </location>
</feature>
<evidence type="ECO:0000256" key="2">
    <source>
        <dbReference type="ARBA" id="ARBA00022692"/>
    </source>
</evidence>
<feature type="domain" description="ABC-2 type transporter transmembrane" evidence="6">
    <location>
        <begin position="36"/>
        <end position="242"/>
    </location>
</feature>
<evidence type="ECO:0000313" key="8">
    <source>
        <dbReference type="Proteomes" id="UP001597557"/>
    </source>
</evidence>
<feature type="transmembrane region" description="Helical" evidence="5">
    <location>
        <begin position="100"/>
        <end position="126"/>
    </location>
</feature>
<evidence type="ECO:0000256" key="3">
    <source>
        <dbReference type="ARBA" id="ARBA00022989"/>
    </source>
</evidence>
<dbReference type="PANTHER" id="PTHR43229">
    <property type="entry name" value="NODULATION PROTEIN J"/>
    <property type="match status" value="1"/>
</dbReference>